<evidence type="ECO:0000256" key="1">
    <source>
        <dbReference type="ARBA" id="ARBA00022842"/>
    </source>
</evidence>
<dbReference type="PANTHER" id="PTHR43777">
    <property type="entry name" value="MOLYBDENUM COFACTOR CYTIDYLYLTRANSFERASE"/>
    <property type="match status" value="1"/>
</dbReference>
<organism evidence="3 4">
    <name type="scientific">Achromobacter spanius</name>
    <dbReference type="NCBI Taxonomy" id="217203"/>
    <lineage>
        <taxon>Bacteria</taxon>
        <taxon>Pseudomonadati</taxon>
        <taxon>Pseudomonadota</taxon>
        <taxon>Betaproteobacteria</taxon>
        <taxon>Burkholderiales</taxon>
        <taxon>Alcaligenaceae</taxon>
        <taxon>Achromobacter</taxon>
    </lineage>
</organism>
<keyword evidence="4" id="KW-1185">Reference proteome</keyword>
<accession>A0A2S0ICQ2</accession>
<dbReference type="Pfam" id="PF12804">
    <property type="entry name" value="NTP_transf_3"/>
    <property type="match status" value="1"/>
</dbReference>
<dbReference type="GO" id="GO:0016779">
    <property type="term" value="F:nucleotidyltransferase activity"/>
    <property type="evidence" value="ECO:0007669"/>
    <property type="project" value="UniProtKB-ARBA"/>
</dbReference>
<evidence type="ECO:0000313" key="4">
    <source>
        <dbReference type="Proteomes" id="UP000239477"/>
    </source>
</evidence>
<dbReference type="SUPFAM" id="SSF53448">
    <property type="entry name" value="Nucleotide-diphospho-sugar transferases"/>
    <property type="match status" value="1"/>
</dbReference>
<keyword evidence="1" id="KW-0460">Magnesium</keyword>
<dbReference type="PANTHER" id="PTHR43777:SF1">
    <property type="entry name" value="MOLYBDENUM COFACTOR CYTIDYLYLTRANSFERASE"/>
    <property type="match status" value="1"/>
</dbReference>
<feature type="domain" description="MobA-like NTP transferase" evidence="2">
    <location>
        <begin position="18"/>
        <end position="184"/>
    </location>
</feature>
<evidence type="ECO:0000313" key="3">
    <source>
        <dbReference type="EMBL" id="AVJ29764.1"/>
    </source>
</evidence>
<dbReference type="AlphaFoldDB" id="A0A2S0ICQ2"/>
<proteinExistence type="predicted"/>
<sequence>MFDLETNPDNASRARCVGILLAAGRGRRYAGAAAGQDKLLALLPDGTPVLVAAVALLRAAVSHIVAITRPDNDRAAALLAQAGCDVVMADPGADGMGDSLATAVRHVMRTADHGIDACLVALGDMPWIRPDTCLRVAAASRQHAIVAPVWNGQRGHPVAFQRTIWPALAVLTGDVGARAVVARYGVTELAVDDAGVCADVDTPEDLMTAGRRVEPG</sequence>
<dbReference type="OrthoDB" id="5298793at2"/>
<protein>
    <recommendedName>
        <fullName evidence="2">MobA-like NTP transferase domain-containing protein</fullName>
    </recommendedName>
</protein>
<name>A0A2S0ICQ2_9BURK</name>
<dbReference type="CDD" id="cd04182">
    <property type="entry name" value="GT_2_like_f"/>
    <property type="match status" value="1"/>
</dbReference>
<dbReference type="InterPro" id="IPR025877">
    <property type="entry name" value="MobA-like_NTP_Trfase"/>
</dbReference>
<gene>
    <name evidence="3" type="ORF">CLM73_23175</name>
</gene>
<reference evidence="3 4" key="1">
    <citation type="submission" date="2017-09" db="EMBL/GenBank/DDBJ databases">
        <title>Genomic, metabolic, and phenotypic characteristics of bacterial isolates from the natural microbiome of the model nematode Caenorhabditis elegans.</title>
        <authorList>
            <person name="Zimmermann J."/>
            <person name="Obeng N."/>
            <person name="Yang W."/>
            <person name="Obeng O."/>
            <person name="Kissoyan K."/>
            <person name="Pees B."/>
            <person name="Dirksen P."/>
            <person name="Hoppner M."/>
            <person name="Franke A."/>
            <person name="Rosenstiel P."/>
            <person name="Leippe M."/>
            <person name="Dierking K."/>
            <person name="Kaleta C."/>
            <person name="Schulenburg H."/>
        </authorList>
    </citation>
    <scope>NUCLEOTIDE SEQUENCE [LARGE SCALE GENOMIC DNA]</scope>
    <source>
        <strain evidence="3 4">MYb73</strain>
    </source>
</reference>
<dbReference type="InterPro" id="IPR029044">
    <property type="entry name" value="Nucleotide-diphossugar_trans"/>
</dbReference>
<dbReference type="Proteomes" id="UP000239477">
    <property type="component" value="Chromosome"/>
</dbReference>
<dbReference type="RefSeq" id="WP_105240431.1">
    <property type="nucleotide sequence ID" value="NZ_CP023270.1"/>
</dbReference>
<evidence type="ECO:0000259" key="2">
    <source>
        <dbReference type="Pfam" id="PF12804"/>
    </source>
</evidence>
<dbReference type="EMBL" id="CP023270">
    <property type="protein sequence ID" value="AVJ29764.1"/>
    <property type="molecule type" value="Genomic_DNA"/>
</dbReference>
<dbReference type="Gene3D" id="3.90.550.10">
    <property type="entry name" value="Spore Coat Polysaccharide Biosynthesis Protein SpsA, Chain A"/>
    <property type="match status" value="1"/>
</dbReference>